<dbReference type="InterPro" id="IPR041147">
    <property type="entry name" value="GH38_C"/>
</dbReference>
<keyword evidence="2" id="KW-0479">Metal-binding</keyword>
<gene>
    <name evidence="7" type="ORF">AS189_02005</name>
</gene>
<dbReference type="Proteomes" id="UP000059574">
    <property type="component" value="Chromosome"/>
</dbReference>
<dbReference type="Pfam" id="PF17677">
    <property type="entry name" value="Glyco_hydro38C2"/>
    <property type="match status" value="1"/>
</dbReference>
<evidence type="ECO:0000256" key="5">
    <source>
        <dbReference type="SAM" id="MobiDB-lite"/>
    </source>
</evidence>
<evidence type="ECO:0000256" key="1">
    <source>
        <dbReference type="ARBA" id="ARBA00009792"/>
    </source>
</evidence>
<evidence type="ECO:0000313" key="8">
    <source>
        <dbReference type="Proteomes" id="UP000059574"/>
    </source>
</evidence>
<keyword evidence="4" id="KW-0326">Glycosidase</keyword>
<feature type="compositionally biased region" description="Basic and acidic residues" evidence="5">
    <location>
        <begin position="706"/>
        <end position="720"/>
    </location>
</feature>
<dbReference type="SUPFAM" id="SSF74650">
    <property type="entry name" value="Galactose mutarotase-like"/>
    <property type="match status" value="1"/>
</dbReference>
<dbReference type="Gene3D" id="2.70.98.30">
    <property type="entry name" value="Golgi alpha-mannosidase II, domain 4"/>
    <property type="match status" value="1"/>
</dbReference>
<dbReference type="InterPro" id="IPR000602">
    <property type="entry name" value="Glyco_hydro_38_N"/>
</dbReference>
<feature type="domain" description="Glycoside hydrolase family 38 central" evidence="6">
    <location>
        <begin position="539"/>
        <end position="617"/>
    </location>
</feature>
<protein>
    <submittedName>
        <fullName evidence="7">Alpha-mannosidase</fullName>
    </submittedName>
</protein>
<dbReference type="FunFam" id="3.20.110.10:FF:000002">
    <property type="entry name" value="alpha-mannosidase 2C1 isoform X1"/>
    <property type="match status" value="1"/>
</dbReference>
<dbReference type="InterPro" id="IPR011330">
    <property type="entry name" value="Glyco_hydro/deAcase_b/a-brl"/>
</dbReference>
<accession>A0A0S2LVQ0</accession>
<name>A0A0S2LVQ0_9MICC</name>
<dbReference type="InterPro" id="IPR011682">
    <property type="entry name" value="Glyco_hydro_38_C"/>
</dbReference>
<dbReference type="SUPFAM" id="SSF88688">
    <property type="entry name" value="Families 57/38 glycoside transferase middle domain"/>
    <property type="match status" value="1"/>
</dbReference>
<dbReference type="OrthoDB" id="9772207at2"/>
<comment type="similarity">
    <text evidence="1">Belongs to the glycosyl hydrolase 38 family.</text>
</comment>
<dbReference type="EMBL" id="CP013200">
    <property type="protein sequence ID" value="ALO65490.1"/>
    <property type="molecule type" value="Genomic_DNA"/>
</dbReference>
<dbReference type="InterPro" id="IPR015341">
    <property type="entry name" value="Glyco_hydro_38_cen"/>
</dbReference>
<dbReference type="InterPro" id="IPR028995">
    <property type="entry name" value="Glyco_hydro_57/38_cen_sf"/>
</dbReference>
<dbReference type="Pfam" id="PF22907">
    <property type="entry name" value="Ams1-like_1st"/>
    <property type="match status" value="1"/>
</dbReference>
<dbReference type="RefSeq" id="WP_062285972.1">
    <property type="nucleotide sequence ID" value="NZ_CP013200.1"/>
</dbReference>
<dbReference type="InterPro" id="IPR037094">
    <property type="entry name" value="Glyco_hydro_38_cen_sf"/>
</dbReference>
<evidence type="ECO:0000256" key="3">
    <source>
        <dbReference type="ARBA" id="ARBA00022801"/>
    </source>
</evidence>
<dbReference type="PANTHER" id="PTHR46017:SF1">
    <property type="entry name" value="ALPHA-MANNOSIDASE 2C1"/>
    <property type="match status" value="1"/>
</dbReference>
<feature type="region of interest" description="Disordered" evidence="5">
    <location>
        <begin position="696"/>
        <end position="720"/>
    </location>
</feature>
<dbReference type="InterPro" id="IPR027291">
    <property type="entry name" value="Glyco_hydro_38_N_sf"/>
</dbReference>
<dbReference type="PANTHER" id="PTHR46017">
    <property type="entry name" value="ALPHA-MANNOSIDASE 2C1"/>
    <property type="match status" value="1"/>
</dbReference>
<organism evidence="7 8">
    <name type="scientific">Arthrobacter alpinus</name>
    <dbReference type="NCBI Taxonomy" id="656366"/>
    <lineage>
        <taxon>Bacteria</taxon>
        <taxon>Bacillati</taxon>
        <taxon>Actinomycetota</taxon>
        <taxon>Actinomycetes</taxon>
        <taxon>Micrococcales</taxon>
        <taxon>Micrococcaceae</taxon>
        <taxon>Arthrobacter</taxon>
    </lineage>
</organism>
<dbReference type="SMART" id="SM00872">
    <property type="entry name" value="Alpha-mann_mid"/>
    <property type="match status" value="1"/>
</dbReference>
<dbReference type="FunFam" id="1.20.1270.50:FF:000004">
    <property type="entry name" value="alpha-mannosidase 2C1 isoform X1"/>
    <property type="match status" value="1"/>
</dbReference>
<dbReference type="GO" id="GO:0046872">
    <property type="term" value="F:metal ion binding"/>
    <property type="evidence" value="ECO:0007669"/>
    <property type="project" value="UniProtKB-KW"/>
</dbReference>
<feature type="compositionally biased region" description="Low complexity" evidence="5">
    <location>
        <begin position="1067"/>
        <end position="1082"/>
    </location>
</feature>
<dbReference type="GO" id="GO:0030246">
    <property type="term" value="F:carbohydrate binding"/>
    <property type="evidence" value="ECO:0007669"/>
    <property type="project" value="InterPro"/>
</dbReference>
<evidence type="ECO:0000259" key="6">
    <source>
        <dbReference type="SMART" id="SM00872"/>
    </source>
</evidence>
<dbReference type="Pfam" id="PF01074">
    <property type="entry name" value="Glyco_hydro_38N"/>
    <property type="match status" value="1"/>
</dbReference>
<proteinExistence type="inferred from homology"/>
<dbReference type="InterPro" id="IPR054723">
    <property type="entry name" value="Ams1-like_N"/>
</dbReference>
<dbReference type="GO" id="GO:0006013">
    <property type="term" value="P:mannose metabolic process"/>
    <property type="evidence" value="ECO:0007669"/>
    <property type="project" value="InterPro"/>
</dbReference>
<dbReference type="Gene3D" id="3.20.110.10">
    <property type="entry name" value="Glycoside hydrolase 38, N terminal domain"/>
    <property type="match status" value="1"/>
</dbReference>
<keyword evidence="3" id="KW-0378">Hydrolase</keyword>
<dbReference type="GO" id="GO:0009313">
    <property type="term" value="P:oligosaccharide catabolic process"/>
    <property type="evidence" value="ECO:0007669"/>
    <property type="project" value="TreeGrafter"/>
</dbReference>
<reference evidence="7 8" key="2">
    <citation type="journal article" date="2016" name="J. Biotechnol.">
        <title>Complete genome sequence of Arthrobacter alpinus ERGS4:06, a yellow pigmented bacterium tolerant to cold and radiations isolated from Sikkim Himalaya.</title>
        <authorList>
            <person name="Kumar R."/>
            <person name="Singh D."/>
            <person name="Swarnkar M.K."/>
            <person name="Singh A.K."/>
            <person name="Kumar S."/>
        </authorList>
    </citation>
    <scope>NUCLEOTIDE SEQUENCE [LARGE SCALE GENOMIC DNA]</scope>
    <source>
        <strain evidence="7 8">ERGS4:06</strain>
    </source>
</reference>
<evidence type="ECO:0000256" key="2">
    <source>
        <dbReference type="ARBA" id="ARBA00022723"/>
    </source>
</evidence>
<dbReference type="InterPro" id="IPR011013">
    <property type="entry name" value="Gal_mutarotase_sf_dom"/>
</dbReference>
<evidence type="ECO:0000256" key="4">
    <source>
        <dbReference type="ARBA" id="ARBA00023295"/>
    </source>
</evidence>
<dbReference type="Pfam" id="PF09261">
    <property type="entry name" value="Alpha-mann_mid"/>
    <property type="match status" value="1"/>
</dbReference>
<dbReference type="Gene3D" id="1.20.1270.50">
    <property type="entry name" value="Glycoside hydrolase family 38, central domain"/>
    <property type="match status" value="1"/>
</dbReference>
<dbReference type="CDD" id="cd10789">
    <property type="entry name" value="GH38N_AMII_ER_cytosolic"/>
    <property type="match status" value="1"/>
</dbReference>
<dbReference type="AlphaFoldDB" id="A0A0S2LVQ0"/>
<dbReference type="Pfam" id="PF07748">
    <property type="entry name" value="Glyco_hydro_38C"/>
    <property type="match status" value="1"/>
</dbReference>
<feature type="region of interest" description="Disordered" evidence="5">
    <location>
        <begin position="1049"/>
        <end position="1088"/>
    </location>
</feature>
<sequence>MHDKHGLIQNRLKRVLVERIIPAIHTPVAPLELTAWHVEGGQGEPVAPAVALGLAPAATAPDYQPFFVGQQWGPAWGTSWIHITGTVPPLARGHKVELVVDLGFSQSWPGFQAEGLVYRPDGQTVKALNPLNTWVPVTTDIPGGAAHGGTAQGGETIDLYVEAAANPFVFTDNPFIPTQLGEKFTAGDAPRYTMARADINIFNTEVWELVQDFEVLDQLQAELDLGNPRRWDILYALERALDAVVLSDIVGTAAAARALLTEVLAQPANASAHQITAIGHAHIDSAWLWPVRETVRKVARTTSNVVNLLNEFPEFQFAMSSAQQYEWLKEHRPEVFAKVKEAVAEGRFIPVGGMWVESDTNMVGSEAMARQFTYGQRFFRENFGIECKEVWLPDSFGYSAALPQIVKQAGAKWFLTQKISWNTVNKFPHHTFNWEGIDGTRVFTHFPPADTYNSQLSGAELAHTVSNFRDKGAAKNSLIPFGWGDGGGGPTREMLARAKRTRDLEGSPQVTIQSPAEFFTAAAAEYPNAPVWKGELYLELHRGTYTSQALTKQGNRRSEHLLREAELWSATAAARGLIDYPYDELDRIWKLVLLNQFHDILPGSSIAWVHREAAESYARIADDLQEIIFAAVHALAPQPAVEVALVSTNSVIEPGPTAARDPLRAREQWEPLGSENPSIDSALHFNASPYPRRGIAPLSAGVPTPDTEKVTVERSDGHSDSGEIVVRNGLITVRFDKDGVISSIVDVAADRELVPAGHGANLLQLHADFPNMWDAWDIDEFYKNTVTDLRELDSMDVEILNGQAQVTIKRSFRKSHITQRVRISPDSKVITVHNAVDWHEQETLLKAAFPIDVHADHARFETQYGHIQRATHENTSWDNARFEVCAHRWVHVGEPGFGAAVINDSTYGHDVSRHPGTNGASFTTVRLSLLRGPRFPDPTTDQGHHSFSYGLVVGAEVQDAVAAGYALNLPWHGVPAEVPGATIAPLVSTDSQGAIIEAVKLADDHSGDVIVRLYEPLGARARVTLSASFPVVSVVENNLLEQPYDAGSLTVGASDGPDAGTTARATGSAESGISESASSESENPSMQLTLRPFQILTLRLQRGSK</sequence>
<dbReference type="GO" id="GO:0004559">
    <property type="term" value="F:alpha-mannosidase activity"/>
    <property type="evidence" value="ECO:0007669"/>
    <property type="project" value="InterPro"/>
</dbReference>
<reference evidence="8" key="1">
    <citation type="submission" date="2015-11" db="EMBL/GenBank/DDBJ databases">
        <authorList>
            <person name="Kumar R."/>
            <person name="Singh D."/>
            <person name="Swarnkar M.K."/>
            <person name="Singh A.K."/>
            <person name="Kumar S."/>
        </authorList>
    </citation>
    <scope>NUCLEOTIDE SEQUENCE [LARGE SCALE GENOMIC DNA]</scope>
    <source>
        <strain evidence="8">ERGS4:06</strain>
    </source>
</reference>
<evidence type="ECO:0000313" key="7">
    <source>
        <dbReference type="EMBL" id="ALO65490.1"/>
    </source>
</evidence>
<dbReference type="SUPFAM" id="SSF88713">
    <property type="entry name" value="Glycoside hydrolase/deacetylase"/>
    <property type="match status" value="1"/>
</dbReference>